<reference evidence="4" key="2">
    <citation type="submission" date="2025-08" db="UniProtKB">
        <authorList>
            <consortium name="RefSeq"/>
        </authorList>
    </citation>
    <scope>IDENTIFICATION</scope>
    <source>
        <tissue evidence="4">Leaf</tissue>
    </source>
</reference>
<evidence type="ECO:0000259" key="2">
    <source>
        <dbReference type="Pfam" id="PF12776"/>
    </source>
</evidence>
<dbReference type="Proteomes" id="UP000813463">
    <property type="component" value="Chromosome 4"/>
</dbReference>
<evidence type="ECO:0000313" key="3">
    <source>
        <dbReference type="Proteomes" id="UP000813463"/>
    </source>
</evidence>
<evidence type="ECO:0000256" key="1">
    <source>
        <dbReference type="SAM" id="MobiDB-lite"/>
    </source>
</evidence>
<dbReference type="InterPro" id="IPR024752">
    <property type="entry name" value="Myb/SANT-like_dom"/>
</dbReference>
<dbReference type="KEGG" id="soe:110789574"/>
<dbReference type="AlphaFoldDB" id="A0A9R0IIJ1"/>
<organism evidence="3 4">
    <name type="scientific">Spinacia oleracea</name>
    <name type="common">Spinach</name>
    <dbReference type="NCBI Taxonomy" id="3562"/>
    <lineage>
        <taxon>Eukaryota</taxon>
        <taxon>Viridiplantae</taxon>
        <taxon>Streptophyta</taxon>
        <taxon>Embryophyta</taxon>
        <taxon>Tracheophyta</taxon>
        <taxon>Spermatophyta</taxon>
        <taxon>Magnoliopsida</taxon>
        <taxon>eudicotyledons</taxon>
        <taxon>Gunneridae</taxon>
        <taxon>Pentapetalae</taxon>
        <taxon>Caryophyllales</taxon>
        <taxon>Chenopodiaceae</taxon>
        <taxon>Chenopodioideae</taxon>
        <taxon>Anserineae</taxon>
        <taxon>Spinacia</taxon>
    </lineage>
</organism>
<feature type="region of interest" description="Disordered" evidence="1">
    <location>
        <begin position="196"/>
        <end position="215"/>
    </location>
</feature>
<feature type="compositionally biased region" description="Low complexity" evidence="1">
    <location>
        <begin position="200"/>
        <end position="209"/>
    </location>
</feature>
<keyword evidence="3" id="KW-1185">Reference proteome</keyword>
<dbReference type="PANTHER" id="PTHR47584:SF14">
    <property type="entry name" value="L10-INTERACTING MYB DOMAIN-CONTAINING PROTEIN-LIKE"/>
    <property type="match status" value="1"/>
</dbReference>
<feature type="region of interest" description="Disordered" evidence="1">
    <location>
        <begin position="220"/>
        <end position="252"/>
    </location>
</feature>
<dbReference type="InterPro" id="IPR045026">
    <property type="entry name" value="LIMYB"/>
</dbReference>
<protein>
    <submittedName>
        <fullName evidence="4">Uncharacterized protein isoform X2</fullName>
    </submittedName>
</protein>
<proteinExistence type="predicted"/>
<evidence type="ECO:0000313" key="4">
    <source>
        <dbReference type="RefSeq" id="XP_021849972.1"/>
    </source>
</evidence>
<sequence>MYLSSLISFIIQIPISLLKVPLLISTVHIVRLTSQGVIMGRVNWTDDLSKILLTMLTDEKDKGVSKFNWSNITKSFNARSQLDVQGKQVQNHHGDLRSQFKCWEELQGLSGLSFNHRTNKVDVKEKHLDRWRAFLQKHKRYGLAMAKKNLPNQELLIKLFDGTTAHGVGGCFSPGMALGNSYLSNDIEDFTLDEDDDTLEGSGDNENINEGGGDTIILPVAEESRSPPRSVVRKTYKTKKRKSQNSVDSDELKRRNASFDSVINMLNGAGFSQNAPPIVLTKAQMVHESLKKMGVVEENGDI</sequence>
<accession>A0A9R0IIJ1</accession>
<feature type="domain" description="Myb/SANT-like" evidence="2">
    <location>
        <begin position="44"/>
        <end position="126"/>
    </location>
</feature>
<dbReference type="PANTHER" id="PTHR47584">
    <property type="match status" value="1"/>
</dbReference>
<feature type="compositionally biased region" description="Basic residues" evidence="1">
    <location>
        <begin position="231"/>
        <end position="243"/>
    </location>
</feature>
<dbReference type="Pfam" id="PF12776">
    <property type="entry name" value="Myb_DNA-bind_3"/>
    <property type="match status" value="1"/>
</dbReference>
<reference evidence="3" key="1">
    <citation type="journal article" date="2021" name="Nat. Commun.">
        <title>Genomic analyses provide insights into spinach domestication and the genetic basis of agronomic traits.</title>
        <authorList>
            <person name="Cai X."/>
            <person name="Sun X."/>
            <person name="Xu C."/>
            <person name="Sun H."/>
            <person name="Wang X."/>
            <person name="Ge C."/>
            <person name="Zhang Z."/>
            <person name="Wang Q."/>
            <person name="Fei Z."/>
            <person name="Jiao C."/>
            <person name="Wang Q."/>
        </authorList>
    </citation>
    <scope>NUCLEOTIDE SEQUENCE [LARGE SCALE GENOMIC DNA]</scope>
    <source>
        <strain evidence="3">cv. Varoflay</strain>
    </source>
</reference>
<dbReference type="RefSeq" id="XP_021849972.1">
    <property type="nucleotide sequence ID" value="XM_021994280.2"/>
</dbReference>
<gene>
    <name evidence="4" type="primary">LOC110789574</name>
</gene>
<name>A0A9R0IIJ1_SPIOL</name>